<comment type="caution">
    <text evidence="1">The sequence shown here is derived from an EMBL/GenBank/DDBJ whole genome shotgun (WGS) entry which is preliminary data.</text>
</comment>
<dbReference type="AlphaFoldDB" id="A0A2S7YQE1"/>
<sequence>MTLHKMALDLCIHACIQKPRHRLHPPPANTPLRIRIQGPLETIEKLLPDVKWHNIVSFPQPGGVELARLTHEALYGKEVHAETRCRLVVRDEYLAWAMSERRPLSYIDYYGVTFDHLVSPDDPDPEVLVINIIELDSVGGIYSDGGLYASQVLAFPVDPMEYVGKKVLAVPRCCQHKKGTQDRMRINDEVKERDKRLAGSR</sequence>
<dbReference type="Proteomes" id="UP000237441">
    <property type="component" value="Unassembled WGS sequence"/>
</dbReference>
<proteinExistence type="predicted"/>
<name>A0A2S7YQE1_BEABA</name>
<evidence type="ECO:0000313" key="1">
    <source>
        <dbReference type="EMBL" id="PQK18042.1"/>
    </source>
</evidence>
<accession>A0A2S7YQE1</accession>
<dbReference type="EMBL" id="JRHA01000010">
    <property type="protein sequence ID" value="PQK18042.1"/>
    <property type="molecule type" value="Genomic_DNA"/>
</dbReference>
<organism evidence="1 2">
    <name type="scientific">Beauveria bassiana</name>
    <name type="common">White muscardine disease fungus</name>
    <name type="synonym">Tritirachium shiotae</name>
    <dbReference type="NCBI Taxonomy" id="176275"/>
    <lineage>
        <taxon>Eukaryota</taxon>
        <taxon>Fungi</taxon>
        <taxon>Dikarya</taxon>
        <taxon>Ascomycota</taxon>
        <taxon>Pezizomycotina</taxon>
        <taxon>Sordariomycetes</taxon>
        <taxon>Hypocreomycetidae</taxon>
        <taxon>Hypocreales</taxon>
        <taxon>Cordycipitaceae</taxon>
        <taxon>Beauveria</taxon>
    </lineage>
</organism>
<dbReference type="OrthoDB" id="5150140at2759"/>
<protein>
    <submittedName>
        <fullName evidence="1">Uncharacterized protein</fullName>
    </submittedName>
</protein>
<reference evidence="1 2" key="1">
    <citation type="submission" date="2016-07" db="EMBL/GenBank/DDBJ databases">
        <title>Comparative genomics of the entomopathogenic fungus Beauveria bassiana.</title>
        <authorList>
            <person name="Valero Jimenez C.A."/>
            <person name="Zwaan B.J."/>
            <person name="Van Kan J.A."/>
            <person name="Takken W."/>
            <person name="Debets A.J."/>
            <person name="Schoustra S.E."/>
            <person name="Koenraadt C.J."/>
        </authorList>
    </citation>
    <scope>NUCLEOTIDE SEQUENCE [LARGE SCALE GENOMIC DNA]</scope>
    <source>
        <strain evidence="1 2">ARSEF 8028</strain>
    </source>
</reference>
<evidence type="ECO:0000313" key="2">
    <source>
        <dbReference type="Proteomes" id="UP000237441"/>
    </source>
</evidence>
<gene>
    <name evidence="1" type="ORF">BB8028_0010g00310</name>
</gene>